<dbReference type="EMBL" id="JAAHFQ010000270">
    <property type="protein sequence ID" value="NER28850.1"/>
    <property type="molecule type" value="Genomic_DNA"/>
</dbReference>
<gene>
    <name evidence="1" type="ORF">F6J89_14735</name>
</gene>
<reference evidence="1" key="1">
    <citation type="submission" date="2019-11" db="EMBL/GenBank/DDBJ databases">
        <title>Genomic insights into an expanded diversity of filamentous marine cyanobacteria reveals the extraordinary biosynthetic potential of Moorea and Okeania.</title>
        <authorList>
            <person name="Ferreira Leao T."/>
            <person name="Wang M."/>
            <person name="Moss N."/>
            <person name="Da Silva R."/>
            <person name="Sanders J."/>
            <person name="Nurk S."/>
            <person name="Gurevich A."/>
            <person name="Humphrey G."/>
            <person name="Reher R."/>
            <person name="Zhu Q."/>
            <person name="Belda-Ferre P."/>
            <person name="Glukhov E."/>
            <person name="Rex R."/>
            <person name="Dorrestein P.C."/>
            <person name="Knight R."/>
            <person name="Pevzner P."/>
            <person name="Gerwick W.H."/>
            <person name="Gerwick L."/>
        </authorList>
    </citation>
    <scope>NUCLEOTIDE SEQUENCE</scope>
    <source>
        <strain evidence="1">SIO1C4</strain>
    </source>
</reference>
<dbReference type="InterPro" id="IPR006917">
    <property type="entry name" value="SOUL_heme-bd"/>
</dbReference>
<dbReference type="Gene3D" id="3.20.80.10">
    <property type="entry name" value="Regulatory factor, effector binding domain"/>
    <property type="match status" value="1"/>
</dbReference>
<evidence type="ECO:0000313" key="1">
    <source>
        <dbReference type="EMBL" id="NER28850.1"/>
    </source>
</evidence>
<dbReference type="AlphaFoldDB" id="A0A6B3NB92"/>
<comment type="caution">
    <text evidence="1">The sequence shown here is derived from an EMBL/GenBank/DDBJ whole genome shotgun (WGS) entry which is preliminary data.</text>
</comment>
<dbReference type="Pfam" id="PF04832">
    <property type="entry name" value="SOUL"/>
    <property type="match status" value="1"/>
</dbReference>
<sequence>MKLEKFLLPLGIIGLVVVSFFAYSSIAAPLPAGFPPPTADGEIEVKQYPAYRAATVRYSGELSQAANSSFNPLYSHISSNDISMTAPVETRYPASTLEAGEMGSGDEQGEAYVSFLYRNTEVYPEQVSQNIQVEDIQPMMVVSLGLKGSYSYSSYQQNIKQLQSWLAQHPEYEVVGLPRRFFYDAPFVPEALKRSEIQIPIRIQDN</sequence>
<dbReference type="SUPFAM" id="SSF55136">
    <property type="entry name" value="Probable bacterial effector-binding domain"/>
    <property type="match status" value="1"/>
</dbReference>
<organism evidence="1">
    <name type="scientific">Symploca sp. SIO1C4</name>
    <dbReference type="NCBI Taxonomy" id="2607765"/>
    <lineage>
        <taxon>Bacteria</taxon>
        <taxon>Bacillati</taxon>
        <taxon>Cyanobacteriota</taxon>
        <taxon>Cyanophyceae</taxon>
        <taxon>Coleofasciculales</taxon>
        <taxon>Coleofasciculaceae</taxon>
        <taxon>Symploca</taxon>
    </lineage>
</organism>
<dbReference type="InterPro" id="IPR011256">
    <property type="entry name" value="Reg_factor_effector_dom_sf"/>
</dbReference>
<name>A0A6B3NB92_9CYAN</name>
<protein>
    <submittedName>
        <fullName evidence="1">ABC transporter substrate-binding protein</fullName>
    </submittedName>
</protein>
<accession>A0A6B3NB92</accession>
<proteinExistence type="predicted"/>